<keyword evidence="2 3" id="KW-0732">Signal</keyword>
<reference evidence="5 6" key="1">
    <citation type="submission" date="2022-12" db="EMBL/GenBank/DDBJ databases">
        <title>Chromosome-level genome of Tegillarca granosa.</title>
        <authorList>
            <person name="Kim J."/>
        </authorList>
    </citation>
    <scope>NUCLEOTIDE SEQUENCE [LARGE SCALE GENOMIC DNA]</scope>
    <source>
        <strain evidence="5">Teg-2019</strain>
        <tissue evidence="5">Adductor muscle</tissue>
    </source>
</reference>
<gene>
    <name evidence="5" type="ORF">KUTeg_015920</name>
</gene>
<evidence type="ECO:0000313" key="6">
    <source>
        <dbReference type="Proteomes" id="UP001217089"/>
    </source>
</evidence>
<dbReference type="InterPro" id="IPR000372">
    <property type="entry name" value="LRRNT"/>
</dbReference>
<organism evidence="5 6">
    <name type="scientific">Tegillarca granosa</name>
    <name type="common">Malaysian cockle</name>
    <name type="synonym">Anadara granosa</name>
    <dbReference type="NCBI Taxonomy" id="220873"/>
    <lineage>
        <taxon>Eukaryota</taxon>
        <taxon>Metazoa</taxon>
        <taxon>Spiralia</taxon>
        <taxon>Lophotrochozoa</taxon>
        <taxon>Mollusca</taxon>
        <taxon>Bivalvia</taxon>
        <taxon>Autobranchia</taxon>
        <taxon>Pteriomorphia</taxon>
        <taxon>Arcoida</taxon>
        <taxon>Arcoidea</taxon>
        <taxon>Arcidae</taxon>
        <taxon>Tegillarca</taxon>
    </lineage>
</organism>
<protein>
    <recommendedName>
        <fullName evidence="4">LRRNT domain-containing protein</fullName>
    </recommendedName>
</protein>
<evidence type="ECO:0000256" key="1">
    <source>
        <dbReference type="ARBA" id="ARBA00022614"/>
    </source>
</evidence>
<feature type="domain" description="LRRNT" evidence="4">
    <location>
        <begin position="26"/>
        <end position="58"/>
    </location>
</feature>
<evidence type="ECO:0000313" key="5">
    <source>
        <dbReference type="EMBL" id="KAJ8305375.1"/>
    </source>
</evidence>
<dbReference type="SMART" id="SM00013">
    <property type="entry name" value="LRRNT"/>
    <property type="match status" value="1"/>
</dbReference>
<keyword evidence="6" id="KW-1185">Reference proteome</keyword>
<name>A0ABQ9EJL1_TEGGR</name>
<dbReference type="Gene3D" id="3.80.10.10">
    <property type="entry name" value="Ribonuclease Inhibitor"/>
    <property type="match status" value="1"/>
</dbReference>
<evidence type="ECO:0000256" key="2">
    <source>
        <dbReference type="ARBA" id="ARBA00022729"/>
    </source>
</evidence>
<evidence type="ECO:0000259" key="4">
    <source>
        <dbReference type="SMART" id="SM00013"/>
    </source>
</evidence>
<evidence type="ECO:0000256" key="3">
    <source>
        <dbReference type="SAM" id="SignalP"/>
    </source>
</evidence>
<feature type="signal peptide" evidence="3">
    <location>
        <begin position="1"/>
        <end position="22"/>
    </location>
</feature>
<sequence length="134" mass="15653">MARRTEYVLIILFVCCLNVIHMQEFGCPSKCVCFRTTVRCMYLQLDKIPTGIPPDTTVLLRNCIHRCWVYILVYTGLCLNMSVVFPKPQPMFQQLTPFKSIFFFTRTALFNHLLSHLNHMISFKTFKALGLFYG</sequence>
<proteinExistence type="predicted"/>
<accession>A0ABQ9EJL1</accession>
<dbReference type="Proteomes" id="UP001217089">
    <property type="component" value="Unassembled WGS sequence"/>
</dbReference>
<feature type="chain" id="PRO_5045042624" description="LRRNT domain-containing protein" evidence="3">
    <location>
        <begin position="23"/>
        <end position="134"/>
    </location>
</feature>
<comment type="caution">
    <text evidence="5">The sequence shown here is derived from an EMBL/GenBank/DDBJ whole genome shotgun (WGS) entry which is preliminary data.</text>
</comment>
<dbReference type="InterPro" id="IPR032675">
    <property type="entry name" value="LRR_dom_sf"/>
</dbReference>
<dbReference type="EMBL" id="JARBDR010000813">
    <property type="protein sequence ID" value="KAJ8305375.1"/>
    <property type="molecule type" value="Genomic_DNA"/>
</dbReference>
<keyword evidence="1" id="KW-0433">Leucine-rich repeat</keyword>